<feature type="domain" description="PIN" evidence="7">
    <location>
        <begin position="2"/>
        <end position="120"/>
    </location>
</feature>
<evidence type="ECO:0000256" key="5">
    <source>
        <dbReference type="ARBA" id="ARBA00022842"/>
    </source>
</evidence>
<evidence type="ECO:0000256" key="6">
    <source>
        <dbReference type="HAMAP-Rule" id="MF_00265"/>
    </source>
</evidence>
<proteinExistence type="inferred from homology"/>
<comment type="similarity">
    <text evidence="6">Belongs to the PINc/VapC protein family.</text>
</comment>
<reference evidence="8 9" key="1">
    <citation type="submission" date="2020-08" db="EMBL/GenBank/DDBJ databases">
        <title>Sequencing the genomes of 1000 actinobacteria strains.</title>
        <authorList>
            <person name="Klenk H.-P."/>
        </authorList>
    </citation>
    <scope>NUCLEOTIDE SEQUENCE [LARGE SCALE GENOMIC DNA]</scope>
    <source>
        <strain evidence="8 9">DSM 44936</strain>
    </source>
</reference>
<keyword evidence="6" id="KW-0800">Toxin</keyword>
<dbReference type="Pfam" id="PF01850">
    <property type="entry name" value="PIN"/>
    <property type="match status" value="1"/>
</dbReference>
<protein>
    <recommendedName>
        <fullName evidence="6">Ribonuclease VapC</fullName>
        <shortName evidence="6">RNase VapC</shortName>
        <ecNumber evidence="6">3.1.-.-</ecNumber>
    </recommendedName>
    <alternativeName>
        <fullName evidence="6">Toxin VapC</fullName>
    </alternativeName>
</protein>
<dbReference type="GO" id="GO:0016787">
    <property type="term" value="F:hydrolase activity"/>
    <property type="evidence" value="ECO:0007669"/>
    <property type="project" value="UniProtKB-KW"/>
</dbReference>
<comment type="caution">
    <text evidence="8">The sequence shown here is derived from an EMBL/GenBank/DDBJ whole genome shotgun (WGS) entry which is preliminary data.</text>
</comment>
<dbReference type="GO" id="GO:0000287">
    <property type="term" value="F:magnesium ion binding"/>
    <property type="evidence" value="ECO:0007669"/>
    <property type="project" value="UniProtKB-UniRule"/>
</dbReference>
<evidence type="ECO:0000256" key="1">
    <source>
        <dbReference type="ARBA" id="ARBA00022649"/>
    </source>
</evidence>
<gene>
    <name evidence="6" type="primary">vapC</name>
    <name evidence="8" type="ORF">BJ992_005053</name>
</gene>
<keyword evidence="5 6" id="KW-0460">Magnesium</keyword>
<dbReference type="HAMAP" id="MF_00265">
    <property type="entry name" value="VapC_Nob1"/>
    <property type="match status" value="1"/>
</dbReference>
<evidence type="ECO:0000256" key="2">
    <source>
        <dbReference type="ARBA" id="ARBA00022722"/>
    </source>
</evidence>
<name>A0A7X0M8P7_9ACTN</name>
<dbReference type="Proteomes" id="UP000555564">
    <property type="component" value="Unassembled WGS sequence"/>
</dbReference>
<dbReference type="Gene3D" id="3.40.50.1010">
    <property type="entry name" value="5'-nuclease"/>
    <property type="match status" value="1"/>
</dbReference>
<dbReference type="EC" id="3.1.-.-" evidence="6"/>
<accession>A0A7X0M8P7</accession>
<dbReference type="RefSeq" id="WP_184985087.1">
    <property type="nucleotide sequence ID" value="NZ_BAAALO010000081.1"/>
</dbReference>
<feature type="binding site" evidence="6">
    <location>
        <position position="5"/>
    </location>
    <ligand>
        <name>Mg(2+)</name>
        <dbReference type="ChEBI" id="CHEBI:18420"/>
    </ligand>
</feature>
<dbReference type="InterPro" id="IPR051619">
    <property type="entry name" value="TypeII_TA_RNase_PINc/VapC"/>
</dbReference>
<organism evidence="8 9">
    <name type="scientific">Sphaerisporangium rubeum</name>
    <dbReference type="NCBI Taxonomy" id="321317"/>
    <lineage>
        <taxon>Bacteria</taxon>
        <taxon>Bacillati</taxon>
        <taxon>Actinomycetota</taxon>
        <taxon>Actinomycetes</taxon>
        <taxon>Streptosporangiales</taxon>
        <taxon>Streptosporangiaceae</taxon>
        <taxon>Sphaerisporangium</taxon>
    </lineage>
</organism>
<evidence type="ECO:0000259" key="7">
    <source>
        <dbReference type="Pfam" id="PF01850"/>
    </source>
</evidence>
<keyword evidence="2 6" id="KW-0540">Nuclease</keyword>
<evidence type="ECO:0000313" key="9">
    <source>
        <dbReference type="Proteomes" id="UP000555564"/>
    </source>
</evidence>
<dbReference type="InterPro" id="IPR044153">
    <property type="entry name" value="PIN_Pae0151-like"/>
</dbReference>
<dbReference type="PANTHER" id="PTHR35901">
    <property type="entry name" value="RIBONUCLEASE VAPC3"/>
    <property type="match status" value="1"/>
</dbReference>
<feature type="binding site" evidence="6">
    <location>
        <position position="96"/>
    </location>
    <ligand>
        <name>Mg(2+)</name>
        <dbReference type="ChEBI" id="CHEBI:18420"/>
    </ligand>
</feature>
<dbReference type="AlphaFoldDB" id="A0A7X0M8P7"/>
<dbReference type="InterPro" id="IPR029060">
    <property type="entry name" value="PIN-like_dom_sf"/>
</dbReference>
<dbReference type="InterPro" id="IPR002716">
    <property type="entry name" value="PIN_dom"/>
</dbReference>
<evidence type="ECO:0000256" key="4">
    <source>
        <dbReference type="ARBA" id="ARBA00022801"/>
    </source>
</evidence>
<sequence>MIVVDASVLAEALTGSGPVAEAAWDVLERDSRWAGPPMLKTEVLSVIRGRLLGKKITQEAADEAVADLIAMVVDTIAEDCLIPRAWELRGNLTAYDATYVAAAEALGCPLVTMDVRLSRAIGPRCAVHVIEP</sequence>
<keyword evidence="1 6" id="KW-1277">Toxin-antitoxin system</keyword>
<evidence type="ECO:0000313" key="8">
    <source>
        <dbReference type="EMBL" id="MBB6475622.1"/>
    </source>
</evidence>
<dbReference type="InterPro" id="IPR022907">
    <property type="entry name" value="VapC_family"/>
</dbReference>
<keyword evidence="3 6" id="KW-0479">Metal-binding</keyword>
<evidence type="ECO:0000256" key="3">
    <source>
        <dbReference type="ARBA" id="ARBA00022723"/>
    </source>
</evidence>
<keyword evidence="9" id="KW-1185">Reference proteome</keyword>
<dbReference type="EMBL" id="JACHIU010000001">
    <property type="protein sequence ID" value="MBB6475622.1"/>
    <property type="molecule type" value="Genomic_DNA"/>
</dbReference>
<dbReference type="GO" id="GO:0090729">
    <property type="term" value="F:toxin activity"/>
    <property type="evidence" value="ECO:0007669"/>
    <property type="project" value="UniProtKB-KW"/>
</dbReference>
<comment type="cofactor">
    <cofactor evidence="6">
        <name>Mg(2+)</name>
        <dbReference type="ChEBI" id="CHEBI:18420"/>
    </cofactor>
</comment>
<dbReference type="GO" id="GO:0004540">
    <property type="term" value="F:RNA nuclease activity"/>
    <property type="evidence" value="ECO:0007669"/>
    <property type="project" value="InterPro"/>
</dbReference>
<dbReference type="CDD" id="cd09873">
    <property type="entry name" value="PIN_Pae0151-like"/>
    <property type="match status" value="1"/>
</dbReference>
<dbReference type="SUPFAM" id="SSF88723">
    <property type="entry name" value="PIN domain-like"/>
    <property type="match status" value="1"/>
</dbReference>
<dbReference type="PANTHER" id="PTHR35901:SF1">
    <property type="entry name" value="EXONUCLEASE VAPC9"/>
    <property type="match status" value="1"/>
</dbReference>
<keyword evidence="4 6" id="KW-0378">Hydrolase</keyword>
<comment type="function">
    <text evidence="6">Toxic component of a toxin-antitoxin (TA) system. An RNase.</text>
</comment>